<gene>
    <name evidence="1" type="ORF">Cgig2_011413</name>
</gene>
<accession>A0A9Q1KSV2</accession>
<organism evidence="1 2">
    <name type="scientific">Carnegiea gigantea</name>
    <dbReference type="NCBI Taxonomy" id="171969"/>
    <lineage>
        <taxon>Eukaryota</taxon>
        <taxon>Viridiplantae</taxon>
        <taxon>Streptophyta</taxon>
        <taxon>Embryophyta</taxon>
        <taxon>Tracheophyta</taxon>
        <taxon>Spermatophyta</taxon>
        <taxon>Magnoliopsida</taxon>
        <taxon>eudicotyledons</taxon>
        <taxon>Gunneridae</taxon>
        <taxon>Pentapetalae</taxon>
        <taxon>Caryophyllales</taxon>
        <taxon>Cactineae</taxon>
        <taxon>Cactaceae</taxon>
        <taxon>Cactoideae</taxon>
        <taxon>Echinocereeae</taxon>
        <taxon>Carnegiea</taxon>
    </lineage>
</organism>
<protein>
    <submittedName>
        <fullName evidence="1">Uncharacterized protein</fullName>
    </submittedName>
</protein>
<comment type="caution">
    <text evidence="1">The sequence shown here is derived from an EMBL/GenBank/DDBJ whole genome shotgun (WGS) entry which is preliminary data.</text>
</comment>
<dbReference type="AlphaFoldDB" id="A0A9Q1KSV2"/>
<sequence>MPSESHLTVPNTFHRPVADAGTNRLTFQGTGEANQGLRRMGLVCLKNLTSIPNEAPTALEYNQQLASPYKQSLLRNVNSNKLEAPNGNLEVVGNDVHEGLSDNGKTIIQFLDDAHNRPTFVGKFPSQALSYGSSIEDNEEVNSTSLCPLDRTLEMDIQLHKKREMAKYSNKGKKSGNRNSRLIHNSPTLNILTKERRVAIETPGQFIICPPQLKWRKKF</sequence>
<reference evidence="1" key="1">
    <citation type="submission" date="2022-04" db="EMBL/GenBank/DDBJ databases">
        <title>Carnegiea gigantea Genome sequencing and assembly v2.</title>
        <authorList>
            <person name="Copetti D."/>
            <person name="Sanderson M.J."/>
            <person name="Burquez A."/>
            <person name="Wojciechowski M.F."/>
        </authorList>
    </citation>
    <scope>NUCLEOTIDE SEQUENCE</scope>
    <source>
        <strain evidence="1">SGP5-SGP5p</strain>
        <tissue evidence="1">Aerial part</tissue>
    </source>
</reference>
<dbReference type="Proteomes" id="UP001153076">
    <property type="component" value="Unassembled WGS sequence"/>
</dbReference>
<name>A0A9Q1KSV2_9CARY</name>
<dbReference type="EMBL" id="JAKOGI010000027">
    <property type="protein sequence ID" value="KAJ8448792.1"/>
    <property type="molecule type" value="Genomic_DNA"/>
</dbReference>
<evidence type="ECO:0000313" key="1">
    <source>
        <dbReference type="EMBL" id="KAJ8448792.1"/>
    </source>
</evidence>
<evidence type="ECO:0000313" key="2">
    <source>
        <dbReference type="Proteomes" id="UP001153076"/>
    </source>
</evidence>
<proteinExistence type="predicted"/>
<keyword evidence="2" id="KW-1185">Reference proteome</keyword>